<dbReference type="Pfam" id="PF00931">
    <property type="entry name" value="NB-ARC"/>
    <property type="match status" value="1"/>
</dbReference>
<keyword evidence="1" id="KW-0433">Leucine-rich repeat</keyword>
<dbReference type="SUPFAM" id="SSF46785">
    <property type="entry name" value="Winged helix' DNA-binding domain"/>
    <property type="match status" value="1"/>
</dbReference>
<keyword evidence="2" id="KW-0677">Repeat</keyword>
<evidence type="ECO:0000313" key="5">
    <source>
        <dbReference type="EMBL" id="KAL2318717.1"/>
    </source>
</evidence>
<protein>
    <recommendedName>
        <fullName evidence="7">TMV resistance protein N-like</fullName>
    </recommendedName>
</protein>
<dbReference type="EMBL" id="JBGMDY010000011">
    <property type="protein sequence ID" value="KAL2318717.1"/>
    <property type="molecule type" value="Genomic_DNA"/>
</dbReference>
<accession>A0ABD1L5E3</accession>
<comment type="caution">
    <text evidence="5">The sequence shown here is derived from an EMBL/GenBank/DDBJ whole genome shotgun (WGS) entry which is preliminary data.</text>
</comment>
<evidence type="ECO:0000313" key="6">
    <source>
        <dbReference type="Proteomes" id="UP001603857"/>
    </source>
</evidence>
<evidence type="ECO:0000256" key="1">
    <source>
        <dbReference type="ARBA" id="ARBA00022614"/>
    </source>
</evidence>
<dbReference type="InterPro" id="IPR027417">
    <property type="entry name" value="P-loop_NTPase"/>
</dbReference>
<dbReference type="InterPro" id="IPR042197">
    <property type="entry name" value="Apaf_helical"/>
</dbReference>
<dbReference type="InterPro" id="IPR058192">
    <property type="entry name" value="WHD_ROQ1-like"/>
</dbReference>
<dbReference type="PANTHER" id="PTHR11017">
    <property type="entry name" value="LEUCINE-RICH REPEAT-CONTAINING PROTEIN"/>
    <property type="match status" value="1"/>
</dbReference>
<feature type="domain" description="NB-ARC" evidence="3">
    <location>
        <begin position="65"/>
        <end position="235"/>
    </location>
</feature>
<feature type="domain" description="Disease resistance protein Roq1-like winged-helix" evidence="4">
    <location>
        <begin position="307"/>
        <end position="371"/>
    </location>
</feature>
<name>A0ABD1L5E3_9FABA</name>
<gene>
    <name evidence="5" type="ORF">Fmac_032593</name>
</gene>
<evidence type="ECO:0000259" key="4">
    <source>
        <dbReference type="Pfam" id="PF23282"/>
    </source>
</evidence>
<keyword evidence="6" id="KW-1185">Reference proteome</keyword>
<reference evidence="5 6" key="1">
    <citation type="submission" date="2024-08" db="EMBL/GenBank/DDBJ databases">
        <title>Insights into the chromosomal genome structure of Flemingia macrophylla.</title>
        <authorList>
            <person name="Ding Y."/>
            <person name="Zhao Y."/>
            <person name="Bi W."/>
            <person name="Wu M."/>
            <person name="Zhao G."/>
            <person name="Gong Y."/>
            <person name="Li W."/>
            <person name="Zhang P."/>
        </authorList>
    </citation>
    <scope>NUCLEOTIDE SEQUENCE [LARGE SCALE GENOMIC DNA]</scope>
    <source>
        <strain evidence="5">DYQJB</strain>
        <tissue evidence="5">Leaf</tissue>
    </source>
</reference>
<dbReference type="AlphaFoldDB" id="A0ABD1L5E3"/>
<sequence>MDLTNRFRIWIVNEFGTQNLHCLIYASHKYEINLIEELVDTVYKNIAPKRLHSGQNLIGLGPRLDEVKSLLDMKPNDKTIRMLGIYGLGGIGKTELAKALYDEIAQDFDSACFLADVSDKSKKTNGLEDLQKTLLSKMSGKLETRLSSTSKGMGEIKRKLCQKKVLLVLDDVDDKDSLEKLAGGCDWFGIGSRIIITTSDKGVLIAHKVEKFYEMKELDQQLSLELFCWNVFKQSHPKIGFDDVSLRAAGFAKGLPSAIKEIASDLANLPEESVDDWECALEEYERNPLNKKILDLLKINYDRLGYNAKQVFLDIACFFNGESIEYVKKIHEEFGASHIDVLVNKSLLSIENGCLKMRDLIQNMGREIVRQETSKLGERSRLWEYEDVIQVLTEDYGSDNIQGIKLDPPEQVKVTWSGTAIEKMKWLRILIIRNTLFSCEPKHLPNHLRVLEWEEYPSKSLPSKFHPKNIIIFNLPRVHLTLEAPFERWGVRRVFPDIHPLYWPYLEF</sequence>
<dbReference type="PANTHER" id="PTHR11017:SF587">
    <property type="entry name" value="NB-ARC DOMAIN PROTEIN"/>
    <property type="match status" value="1"/>
</dbReference>
<organism evidence="5 6">
    <name type="scientific">Flemingia macrophylla</name>
    <dbReference type="NCBI Taxonomy" id="520843"/>
    <lineage>
        <taxon>Eukaryota</taxon>
        <taxon>Viridiplantae</taxon>
        <taxon>Streptophyta</taxon>
        <taxon>Embryophyta</taxon>
        <taxon>Tracheophyta</taxon>
        <taxon>Spermatophyta</taxon>
        <taxon>Magnoliopsida</taxon>
        <taxon>eudicotyledons</taxon>
        <taxon>Gunneridae</taxon>
        <taxon>Pentapetalae</taxon>
        <taxon>rosids</taxon>
        <taxon>fabids</taxon>
        <taxon>Fabales</taxon>
        <taxon>Fabaceae</taxon>
        <taxon>Papilionoideae</taxon>
        <taxon>50 kb inversion clade</taxon>
        <taxon>NPAAA clade</taxon>
        <taxon>indigoferoid/millettioid clade</taxon>
        <taxon>Phaseoleae</taxon>
        <taxon>Flemingia</taxon>
    </lineage>
</organism>
<dbReference type="PRINTS" id="PR00364">
    <property type="entry name" value="DISEASERSIST"/>
</dbReference>
<dbReference type="InterPro" id="IPR002182">
    <property type="entry name" value="NB-ARC"/>
</dbReference>
<evidence type="ECO:0008006" key="7">
    <source>
        <dbReference type="Google" id="ProtNLM"/>
    </source>
</evidence>
<dbReference type="Proteomes" id="UP001603857">
    <property type="component" value="Unassembled WGS sequence"/>
</dbReference>
<dbReference type="InterPro" id="IPR036390">
    <property type="entry name" value="WH_DNA-bd_sf"/>
</dbReference>
<dbReference type="Pfam" id="PF23282">
    <property type="entry name" value="WHD_ROQ1"/>
    <property type="match status" value="1"/>
</dbReference>
<proteinExistence type="predicted"/>
<evidence type="ECO:0000259" key="3">
    <source>
        <dbReference type="Pfam" id="PF00931"/>
    </source>
</evidence>
<dbReference type="SUPFAM" id="SSF52540">
    <property type="entry name" value="P-loop containing nucleoside triphosphate hydrolases"/>
    <property type="match status" value="1"/>
</dbReference>
<dbReference type="Gene3D" id="3.40.50.300">
    <property type="entry name" value="P-loop containing nucleotide triphosphate hydrolases"/>
    <property type="match status" value="1"/>
</dbReference>
<evidence type="ECO:0000256" key="2">
    <source>
        <dbReference type="ARBA" id="ARBA00022737"/>
    </source>
</evidence>
<dbReference type="InterPro" id="IPR044974">
    <property type="entry name" value="Disease_R_plants"/>
</dbReference>
<dbReference type="Gene3D" id="1.10.8.430">
    <property type="entry name" value="Helical domain of apoptotic protease-activating factors"/>
    <property type="match status" value="1"/>
</dbReference>